<proteinExistence type="predicted"/>
<dbReference type="InterPro" id="IPR012338">
    <property type="entry name" value="Beta-lactam/transpept-like"/>
</dbReference>
<organism evidence="2 3">
    <name type="scientific">Epidermidibacterium keratini</name>
    <dbReference type="NCBI Taxonomy" id="1891644"/>
    <lineage>
        <taxon>Bacteria</taxon>
        <taxon>Bacillati</taxon>
        <taxon>Actinomycetota</taxon>
        <taxon>Actinomycetes</taxon>
        <taxon>Sporichthyales</taxon>
        <taxon>Sporichthyaceae</taxon>
        <taxon>Epidermidibacterium</taxon>
    </lineage>
</organism>
<dbReference type="KEGG" id="eke:EK0264_10460"/>
<dbReference type="GO" id="GO:0008800">
    <property type="term" value="F:beta-lactamase activity"/>
    <property type="evidence" value="ECO:0007669"/>
    <property type="project" value="InterPro"/>
</dbReference>
<dbReference type="RefSeq" id="WP_159545379.1">
    <property type="nucleotide sequence ID" value="NZ_CP047156.1"/>
</dbReference>
<keyword evidence="3" id="KW-1185">Reference proteome</keyword>
<dbReference type="EMBL" id="CP047156">
    <property type="protein sequence ID" value="QHC00668.1"/>
    <property type="molecule type" value="Genomic_DNA"/>
</dbReference>
<dbReference type="Gene3D" id="3.40.710.10">
    <property type="entry name" value="DD-peptidase/beta-lactamase superfamily"/>
    <property type="match status" value="1"/>
</dbReference>
<dbReference type="Pfam" id="PF13354">
    <property type="entry name" value="Beta-lactamase2"/>
    <property type="match status" value="1"/>
</dbReference>
<reference evidence="2 3" key="1">
    <citation type="journal article" date="2018" name="Int. J. Syst. Evol. Microbiol.">
        <title>Epidermidibacterium keratini gen. nov., sp. nov., a member of the family Sporichthyaceae, isolated from keratin epidermis.</title>
        <authorList>
            <person name="Lee D.G."/>
            <person name="Trujillo M.E."/>
            <person name="Kang S."/>
            <person name="Nam J.J."/>
            <person name="Kim Y.J."/>
        </authorList>
    </citation>
    <scope>NUCLEOTIDE SEQUENCE [LARGE SCALE GENOMIC DNA]</scope>
    <source>
        <strain evidence="2 3">EPI-7</strain>
    </source>
</reference>
<dbReference type="GO" id="GO:0046677">
    <property type="term" value="P:response to antibiotic"/>
    <property type="evidence" value="ECO:0007669"/>
    <property type="project" value="InterPro"/>
</dbReference>
<evidence type="ECO:0000259" key="1">
    <source>
        <dbReference type="Pfam" id="PF13354"/>
    </source>
</evidence>
<dbReference type="InterPro" id="IPR000871">
    <property type="entry name" value="Beta-lactam_class-A"/>
</dbReference>
<keyword evidence="2" id="KW-0378">Hydrolase</keyword>
<dbReference type="PANTHER" id="PTHR35333:SF3">
    <property type="entry name" value="BETA-LACTAMASE-TYPE TRANSPEPTIDASE FOLD CONTAINING PROTEIN"/>
    <property type="match status" value="1"/>
</dbReference>
<name>A0A7L4YNL6_9ACTN</name>
<gene>
    <name evidence="2" type="ORF">EK0264_10460</name>
</gene>
<dbReference type="InParanoid" id="A0A7L4YNL6"/>
<dbReference type="InterPro" id="IPR045155">
    <property type="entry name" value="Beta-lactam_cat"/>
</dbReference>
<dbReference type="AlphaFoldDB" id="A0A7L4YNL6"/>
<feature type="domain" description="Beta-lactamase class A catalytic" evidence="1">
    <location>
        <begin position="26"/>
        <end position="269"/>
    </location>
</feature>
<dbReference type="GO" id="GO:0030655">
    <property type="term" value="P:beta-lactam antibiotic catabolic process"/>
    <property type="evidence" value="ECO:0007669"/>
    <property type="project" value="InterPro"/>
</dbReference>
<sequence length="299" mass="31831">MSREPAGDVAGEIMEVFIDAGIEGAVHALDLDSGATVEYAADRQFAMASLYKLPLLVALCRRFERGELDPTEAVTSRRDERTAGPTGLSLLRDAVTMSLRDHAVSMISVSDNAAADILFARVGHDEIGRVLREAGCESTQVVGGTAETHARLLQQVRMPTISSAFAVLADADSAAAERAYEPRLLGPTTARDQTRLLAAIWTGTLIGDAQGAFVREALGSQVWTHRIRSGFPSRGVRVNGKTGTLGALRHESAVVQYPNEPAYAVSVLTRAARADSQLPAADRAIGRAARVAVSALRSR</sequence>
<protein>
    <submittedName>
        <fullName evidence="2">Serine hydrolase</fullName>
    </submittedName>
</protein>
<evidence type="ECO:0000313" key="2">
    <source>
        <dbReference type="EMBL" id="QHC00668.1"/>
    </source>
</evidence>
<dbReference type="SUPFAM" id="SSF56601">
    <property type="entry name" value="beta-lactamase/transpeptidase-like"/>
    <property type="match status" value="1"/>
</dbReference>
<dbReference type="PANTHER" id="PTHR35333">
    <property type="entry name" value="BETA-LACTAMASE"/>
    <property type="match status" value="1"/>
</dbReference>
<dbReference type="OrthoDB" id="33989at2"/>
<accession>A0A7L4YNL6</accession>
<evidence type="ECO:0000313" key="3">
    <source>
        <dbReference type="Proteomes" id="UP000463857"/>
    </source>
</evidence>
<dbReference type="Proteomes" id="UP000463857">
    <property type="component" value="Chromosome"/>
</dbReference>